<proteinExistence type="predicted"/>
<sequence length="195" mass="22721">MGDCRYIQQGLYNASPVELWNKISYDLREMVFNLLQPRTKASFSLKKAQSCLCVNLFQDFSSLIRWTMMRENRHRAGTLTPSSSRFIQILYWQWLCRNKNGLSQFLTAIESDSDEEESDEDSSSESNADDNDYEFFQSHEFESEMEFLQQEGQDSNSDEDMEEDGDEVDSDELSYEDLIALGEFVGQERRGTINK</sequence>
<dbReference type="AlphaFoldDB" id="A0A9Q0ZDF1"/>
<keyword evidence="3" id="KW-1185">Reference proteome</keyword>
<evidence type="ECO:0000256" key="1">
    <source>
        <dbReference type="SAM" id="MobiDB-lite"/>
    </source>
</evidence>
<evidence type="ECO:0000313" key="2">
    <source>
        <dbReference type="EMBL" id="KAJ6730499.1"/>
    </source>
</evidence>
<protein>
    <submittedName>
        <fullName evidence="2">RING/U-BOX SUPERFAMILY PROTEIN</fullName>
    </submittedName>
</protein>
<dbReference type="Proteomes" id="UP001151529">
    <property type="component" value="Chromosome 2"/>
</dbReference>
<reference evidence="2" key="2">
    <citation type="journal article" date="2023" name="Int. J. Mol. Sci.">
        <title>De Novo Assembly and Annotation of 11 Diverse Shrub Willow (Salix) Genomes Reveals Novel Gene Organization in Sex-Linked Regions.</title>
        <authorList>
            <person name="Hyden B."/>
            <person name="Feng K."/>
            <person name="Yates T.B."/>
            <person name="Jawdy S."/>
            <person name="Cereghino C."/>
            <person name="Smart L.B."/>
            <person name="Muchero W."/>
        </authorList>
    </citation>
    <scope>NUCLEOTIDE SEQUENCE [LARGE SCALE GENOMIC DNA]</scope>
    <source>
        <tissue evidence="2">Shoot tip</tissue>
    </source>
</reference>
<comment type="caution">
    <text evidence="2">The sequence shown here is derived from an EMBL/GenBank/DDBJ whole genome shotgun (WGS) entry which is preliminary data.</text>
</comment>
<name>A0A9Q0ZDF1_SALVM</name>
<feature type="region of interest" description="Disordered" evidence="1">
    <location>
        <begin position="110"/>
        <end position="173"/>
    </location>
</feature>
<organism evidence="2 3">
    <name type="scientific">Salix viminalis</name>
    <name type="common">Common osier</name>
    <name type="synonym">Basket willow</name>
    <dbReference type="NCBI Taxonomy" id="40686"/>
    <lineage>
        <taxon>Eukaryota</taxon>
        <taxon>Viridiplantae</taxon>
        <taxon>Streptophyta</taxon>
        <taxon>Embryophyta</taxon>
        <taxon>Tracheophyta</taxon>
        <taxon>Spermatophyta</taxon>
        <taxon>Magnoliopsida</taxon>
        <taxon>eudicotyledons</taxon>
        <taxon>Gunneridae</taxon>
        <taxon>Pentapetalae</taxon>
        <taxon>rosids</taxon>
        <taxon>fabids</taxon>
        <taxon>Malpighiales</taxon>
        <taxon>Salicaceae</taxon>
        <taxon>Saliceae</taxon>
        <taxon>Salix</taxon>
    </lineage>
</organism>
<dbReference type="EMBL" id="JAPFFL010000004">
    <property type="protein sequence ID" value="KAJ6730499.1"/>
    <property type="molecule type" value="Genomic_DNA"/>
</dbReference>
<accession>A0A9Q0ZDF1</accession>
<feature type="compositionally biased region" description="Acidic residues" evidence="1">
    <location>
        <begin position="111"/>
        <end position="133"/>
    </location>
</feature>
<feature type="compositionally biased region" description="Acidic residues" evidence="1">
    <location>
        <begin position="156"/>
        <end position="173"/>
    </location>
</feature>
<evidence type="ECO:0000313" key="3">
    <source>
        <dbReference type="Proteomes" id="UP001151529"/>
    </source>
</evidence>
<gene>
    <name evidence="2" type="ORF">OIU85_021310</name>
</gene>
<reference evidence="2" key="1">
    <citation type="submission" date="2022-11" db="EMBL/GenBank/DDBJ databases">
        <authorList>
            <person name="Hyden B.L."/>
            <person name="Feng K."/>
            <person name="Yates T."/>
            <person name="Jawdy S."/>
            <person name="Smart L.B."/>
            <person name="Muchero W."/>
        </authorList>
    </citation>
    <scope>NUCLEOTIDE SEQUENCE</scope>
    <source>
        <tissue evidence="2">Shoot tip</tissue>
    </source>
</reference>